<gene>
    <name evidence="1" type="ORF">FVEG_03918</name>
</gene>
<organism evidence="1 2">
    <name type="scientific">Gibberella moniliformis (strain M3125 / FGSC 7600)</name>
    <name type="common">Maize ear and stalk rot fungus</name>
    <name type="synonym">Fusarium verticillioides</name>
    <dbReference type="NCBI Taxonomy" id="334819"/>
    <lineage>
        <taxon>Eukaryota</taxon>
        <taxon>Fungi</taxon>
        <taxon>Dikarya</taxon>
        <taxon>Ascomycota</taxon>
        <taxon>Pezizomycotina</taxon>
        <taxon>Sordariomycetes</taxon>
        <taxon>Hypocreomycetidae</taxon>
        <taxon>Hypocreales</taxon>
        <taxon>Nectriaceae</taxon>
        <taxon>Fusarium</taxon>
        <taxon>Fusarium fujikuroi species complex</taxon>
    </lineage>
</organism>
<proteinExistence type="predicted"/>
<dbReference type="Proteomes" id="UP000009096">
    <property type="component" value="Chromosome 2"/>
</dbReference>
<dbReference type="AlphaFoldDB" id="W7LS14"/>
<dbReference type="EMBL" id="DS022245">
    <property type="protein sequence ID" value="EWG41938.1"/>
    <property type="molecule type" value="Genomic_DNA"/>
</dbReference>
<evidence type="ECO:0000313" key="1">
    <source>
        <dbReference type="EMBL" id="EWG41938.1"/>
    </source>
</evidence>
<dbReference type="RefSeq" id="XP_018748129.1">
    <property type="nucleotide sequence ID" value="XM_018891586.1"/>
</dbReference>
<protein>
    <submittedName>
        <fullName evidence="1">Uncharacterized protein</fullName>
    </submittedName>
</protein>
<accession>W7LS14</accession>
<sequence>MESFVQRKMAEGKERRIVEWDETEAKKRFSELLLN</sequence>
<keyword evidence="2" id="KW-1185">Reference proteome</keyword>
<reference evidence="1 2" key="1">
    <citation type="journal article" date="2010" name="Nature">
        <title>Comparative genomics reveals mobile pathogenicity chromosomes in Fusarium.</title>
        <authorList>
            <person name="Ma L.J."/>
            <person name="van der Does H.C."/>
            <person name="Borkovich K.A."/>
            <person name="Coleman J.J."/>
            <person name="Daboussi M.J."/>
            <person name="Di Pietro A."/>
            <person name="Dufresne M."/>
            <person name="Freitag M."/>
            <person name="Grabherr M."/>
            <person name="Henrissat B."/>
            <person name="Houterman P.M."/>
            <person name="Kang S."/>
            <person name="Shim W.B."/>
            <person name="Woloshuk C."/>
            <person name="Xie X."/>
            <person name="Xu J.R."/>
            <person name="Antoniw J."/>
            <person name="Baker S.E."/>
            <person name="Bluhm B.H."/>
            <person name="Breakspear A."/>
            <person name="Brown D.W."/>
            <person name="Butchko R.A."/>
            <person name="Chapman S."/>
            <person name="Coulson R."/>
            <person name="Coutinho P.M."/>
            <person name="Danchin E.G."/>
            <person name="Diener A."/>
            <person name="Gale L.R."/>
            <person name="Gardiner D.M."/>
            <person name="Goff S."/>
            <person name="Hammond-Kosack K.E."/>
            <person name="Hilburn K."/>
            <person name="Hua-Van A."/>
            <person name="Jonkers W."/>
            <person name="Kazan K."/>
            <person name="Kodira C.D."/>
            <person name="Koehrsen M."/>
            <person name="Kumar L."/>
            <person name="Lee Y.H."/>
            <person name="Li L."/>
            <person name="Manners J.M."/>
            <person name="Miranda-Saavedra D."/>
            <person name="Mukherjee M."/>
            <person name="Park G."/>
            <person name="Park J."/>
            <person name="Park S.Y."/>
            <person name="Proctor R.H."/>
            <person name="Regev A."/>
            <person name="Ruiz-Roldan M.C."/>
            <person name="Sain D."/>
            <person name="Sakthikumar S."/>
            <person name="Sykes S."/>
            <person name="Schwartz D.C."/>
            <person name="Turgeon B.G."/>
            <person name="Wapinski I."/>
            <person name="Yoder O."/>
            <person name="Young S."/>
            <person name="Zeng Q."/>
            <person name="Zhou S."/>
            <person name="Galagan J."/>
            <person name="Cuomo C.A."/>
            <person name="Kistler H.C."/>
            <person name="Rep M."/>
        </authorList>
    </citation>
    <scope>NUCLEOTIDE SEQUENCE [LARGE SCALE GENOMIC DNA]</scope>
    <source>
        <strain evidence="2">M3125 / FGSC 7600</strain>
    </source>
</reference>
<dbReference type="KEGG" id="fvr:FVEG_03918"/>
<dbReference type="VEuPathDB" id="FungiDB:FVEG_03918"/>
<evidence type="ECO:0000313" key="2">
    <source>
        <dbReference type="Proteomes" id="UP000009096"/>
    </source>
</evidence>
<dbReference type="OrthoDB" id="5412996at2759"/>
<dbReference type="EMBL" id="CM000579">
    <property type="protein sequence ID" value="EWG41938.1"/>
    <property type="molecule type" value="Genomic_DNA"/>
</dbReference>
<name>W7LS14_GIBM7</name>
<dbReference type="GeneID" id="30062021"/>
<dbReference type="HOGENOM" id="CLU_3368507_0_0_1"/>